<evidence type="ECO:0000313" key="1">
    <source>
        <dbReference type="EMBL" id="SBV94153.1"/>
    </source>
</evidence>
<sequence length="129" mass="14739">MSELKPCPIDVMKVRKLCYDGALQAYVEDEYIYLKDTASGEVVWIGDAPDCRAQPDNDPLTLEELRGMLERLEEECRQAGDGHEDYTNGFRWGHRNGQMELLRRILKISDGACESDRRKPEGGDPHAQR</sequence>
<name>A0A212J3Y4_9FIRM</name>
<proteinExistence type="predicted"/>
<reference evidence="1" key="1">
    <citation type="submission" date="2016-04" db="EMBL/GenBank/DDBJ databases">
        <authorList>
            <person name="Evans L.H."/>
            <person name="Alamgir A."/>
            <person name="Owens N."/>
            <person name="Weber N.D."/>
            <person name="Virtaneva K."/>
            <person name="Barbian K."/>
            <person name="Babar A."/>
            <person name="Rosenke K."/>
        </authorList>
    </citation>
    <scope>NUCLEOTIDE SEQUENCE</scope>
    <source>
        <strain evidence="1">86</strain>
    </source>
</reference>
<accession>A0A212J3Y4</accession>
<dbReference type="AlphaFoldDB" id="A0A212J3Y4"/>
<protein>
    <submittedName>
        <fullName evidence="1">Uncharacterized protein</fullName>
    </submittedName>
</protein>
<gene>
    <name evidence="1" type="ORF">KL86CLO1_10475</name>
</gene>
<organism evidence="1">
    <name type="scientific">uncultured Eubacteriales bacterium</name>
    <dbReference type="NCBI Taxonomy" id="172733"/>
    <lineage>
        <taxon>Bacteria</taxon>
        <taxon>Bacillati</taxon>
        <taxon>Bacillota</taxon>
        <taxon>Clostridia</taxon>
        <taxon>Eubacteriales</taxon>
        <taxon>environmental samples</taxon>
    </lineage>
</organism>
<dbReference type="EMBL" id="FLUN01000001">
    <property type="protein sequence ID" value="SBV94153.1"/>
    <property type="molecule type" value="Genomic_DNA"/>
</dbReference>